<evidence type="ECO:0000313" key="5">
    <source>
        <dbReference type="Proteomes" id="UP000601435"/>
    </source>
</evidence>
<feature type="compositionally biased region" description="Pro residues" evidence="1">
    <location>
        <begin position="166"/>
        <end position="178"/>
    </location>
</feature>
<dbReference type="Gene3D" id="3.60.10.10">
    <property type="entry name" value="Endonuclease/exonuclease/phosphatase"/>
    <property type="match status" value="1"/>
</dbReference>
<dbReference type="InterPro" id="IPR003609">
    <property type="entry name" value="Pan_app"/>
</dbReference>
<feature type="signal peptide" evidence="2">
    <location>
        <begin position="1"/>
        <end position="19"/>
    </location>
</feature>
<proteinExistence type="predicted"/>
<evidence type="ECO:0000313" key="4">
    <source>
        <dbReference type="EMBL" id="CAE7385389.1"/>
    </source>
</evidence>
<dbReference type="EMBL" id="CAJNJA010016664">
    <property type="protein sequence ID" value="CAE7385389.1"/>
    <property type="molecule type" value="Genomic_DNA"/>
</dbReference>
<accession>A0A812QGY9</accession>
<feature type="compositionally biased region" description="Pro residues" evidence="1">
    <location>
        <begin position="282"/>
        <end position="294"/>
    </location>
</feature>
<reference evidence="4" key="1">
    <citation type="submission" date="2021-02" db="EMBL/GenBank/DDBJ databases">
        <authorList>
            <person name="Dougan E. K."/>
            <person name="Rhodes N."/>
            <person name="Thang M."/>
            <person name="Chan C."/>
        </authorList>
    </citation>
    <scope>NUCLEOTIDE SEQUENCE</scope>
</reference>
<feature type="region of interest" description="Disordered" evidence="1">
    <location>
        <begin position="259"/>
        <end position="297"/>
    </location>
</feature>
<dbReference type="InterPro" id="IPR036691">
    <property type="entry name" value="Endo/exonu/phosph_ase_sf"/>
</dbReference>
<dbReference type="OrthoDB" id="420813at2759"/>
<sequence>MQWFSLLAVLASATAISQCDTASRGGECRKPSGHYGPAFLQFKSLVKQATGCQGDDGTLCTPEVSKCAPFSEWPDVDNGVTCGGCKALVLAAPYQGRCDRYCASFGHRCTAAAEEKSESCEAEEEKRCDEEISDTSDILCTCEREDGAPSSTPGPAPAPSTTTTAPPSPPAPPTPAPPEVSNCAPFSEWPDVDNGVTCGGCKALVLAAPYQGRCDRYCASFGHRCTAAAEEKSESCEAEEEKRCDEEISDTSDILCTCEREDGAPSSTPGPAPAPSTTTTAPPSPPAPPTPAPPAECWAELPDLAREEGESIGEVPKGSSVSACRRRCDENPECKSISFCPEWGCWLKDRSFTGTEPSREKGSCKTHFKTSCDATTTTTASSNQNGYFKLRVVSYNIYWWNAFGQNPWKGERILNNIKDNLVPDAIGLQECDSRSRVEDATGLRRASKFAGAQGVMVDPSRLRVVPGTSGSEDLKATGKWGPRHVTFVQLADTTTGRTFWIFNTHWCVANGNGRTCNEGVRYAGARNMLRVIQSKAGNSPVVVTGDFNADMDEDGPQHFFKNGFKLAVTEWVDAIFYTEQHWKLVAQGKGDAAQSDHRPIFAELELL</sequence>
<name>A0A812QGY9_9DINO</name>
<evidence type="ECO:0000256" key="2">
    <source>
        <dbReference type="SAM" id="SignalP"/>
    </source>
</evidence>
<protein>
    <recommendedName>
        <fullName evidence="3">Apple domain-containing protein</fullName>
    </recommendedName>
</protein>
<dbReference type="Gene3D" id="3.50.4.10">
    <property type="entry name" value="Hepatocyte Growth Factor"/>
    <property type="match status" value="1"/>
</dbReference>
<dbReference type="Pfam" id="PF03372">
    <property type="entry name" value="Exo_endo_phos"/>
    <property type="match status" value="1"/>
</dbReference>
<dbReference type="GO" id="GO:0003824">
    <property type="term" value="F:catalytic activity"/>
    <property type="evidence" value="ECO:0007669"/>
    <property type="project" value="InterPro"/>
</dbReference>
<dbReference type="SUPFAM" id="SSF56219">
    <property type="entry name" value="DNase I-like"/>
    <property type="match status" value="1"/>
</dbReference>
<evidence type="ECO:0000256" key="1">
    <source>
        <dbReference type="SAM" id="MobiDB-lite"/>
    </source>
</evidence>
<comment type="caution">
    <text evidence="4">The sequence shown here is derived from an EMBL/GenBank/DDBJ whole genome shotgun (WGS) entry which is preliminary data.</text>
</comment>
<feature type="region of interest" description="Disordered" evidence="1">
    <location>
        <begin position="145"/>
        <end position="184"/>
    </location>
</feature>
<organism evidence="4 5">
    <name type="scientific">Symbiodinium necroappetens</name>
    <dbReference type="NCBI Taxonomy" id="1628268"/>
    <lineage>
        <taxon>Eukaryota</taxon>
        <taxon>Sar</taxon>
        <taxon>Alveolata</taxon>
        <taxon>Dinophyceae</taxon>
        <taxon>Suessiales</taxon>
        <taxon>Symbiodiniaceae</taxon>
        <taxon>Symbiodinium</taxon>
    </lineage>
</organism>
<keyword evidence="2" id="KW-0732">Signal</keyword>
<dbReference type="Proteomes" id="UP000601435">
    <property type="component" value="Unassembled WGS sequence"/>
</dbReference>
<keyword evidence="5" id="KW-1185">Reference proteome</keyword>
<evidence type="ECO:0000259" key="3">
    <source>
        <dbReference type="PROSITE" id="PS50948"/>
    </source>
</evidence>
<dbReference type="InterPro" id="IPR005135">
    <property type="entry name" value="Endo/exonuclease/phosphatase"/>
</dbReference>
<feature type="chain" id="PRO_5032351564" description="Apple domain-containing protein" evidence="2">
    <location>
        <begin position="20"/>
        <end position="607"/>
    </location>
</feature>
<dbReference type="AlphaFoldDB" id="A0A812QGY9"/>
<dbReference type="PROSITE" id="PS50948">
    <property type="entry name" value="PAN"/>
    <property type="match status" value="1"/>
</dbReference>
<feature type="domain" description="Apple" evidence="3">
    <location>
        <begin position="297"/>
        <end position="372"/>
    </location>
</feature>
<gene>
    <name evidence="4" type="ORF">SNEC2469_LOCUS10441</name>
</gene>